<dbReference type="RefSeq" id="WP_026834186.1">
    <property type="nucleotide sequence ID" value="NZ_LVVL01000017.1"/>
</dbReference>
<proteinExistence type="predicted"/>
<sequence>MKKRHMSGTRPVPELRDQRTLESLLARHYAAQKKYDRRRREADSPRERELAGLLYEENRYAYLQAYRQLYGSSPFVEVTEDGR</sequence>
<organism evidence="1 2">
    <name type="scientific">Exiguobacterium undae</name>
    <dbReference type="NCBI Taxonomy" id="169177"/>
    <lineage>
        <taxon>Bacteria</taxon>
        <taxon>Bacillati</taxon>
        <taxon>Bacillota</taxon>
        <taxon>Bacilli</taxon>
        <taxon>Bacillales</taxon>
        <taxon>Bacillales Family XII. Incertae Sedis</taxon>
        <taxon>Exiguobacterium</taxon>
    </lineage>
</organism>
<name>A0ABX2V5N4_9BACL</name>
<dbReference type="Proteomes" id="UP000078447">
    <property type="component" value="Unassembled WGS sequence"/>
</dbReference>
<evidence type="ECO:0008006" key="3">
    <source>
        <dbReference type="Google" id="ProtNLM"/>
    </source>
</evidence>
<comment type="caution">
    <text evidence="1">The sequence shown here is derived from an EMBL/GenBank/DDBJ whole genome shotgun (WGS) entry which is preliminary data.</text>
</comment>
<reference evidence="1 2" key="1">
    <citation type="submission" date="2016-03" db="EMBL/GenBank/DDBJ databases">
        <authorList>
            <person name="Cho S.-Y."/>
            <person name="Lim S."/>
            <person name="Kim H."/>
            <person name="Soh E.H."/>
            <person name="Moon J.S."/>
        </authorList>
    </citation>
    <scope>NUCLEOTIDE SEQUENCE [LARGE SCALE GENOMIC DNA]</scope>
    <source>
        <strain evidence="1 2">KCTC 3810</strain>
    </source>
</reference>
<dbReference type="EMBL" id="LVVL01000017">
    <property type="protein sequence ID" value="OAN10461.1"/>
    <property type="molecule type" value="Genomic_DNA"/>
</dbReference>
<gene>
    <name evidence="1" type="ORF">A3783_14030</name>
</gene>
<accession>A0ABX2V5N4</accession>
<protein>
    <recommendedName>
        <fullName evidence="3">YaaL</fullName>
    </recommendedName>
</protein>
<evidence type="ECO:0000313" key="2">
    <source>
        <dbReference type="Proteomes" id="UP000078447"/>
    </source>
</evidence>
<evidence type="ECO:0000313" key="1">
    <source>
        <dbReference type="EMBL" id="OAN10461.1"/>
    </source>
</evidence>
<keyword evidence="2" id="KW-1185">Reference proteome</keyword>